<dbReference type="PROSITE" id="PS50850">
    <property type="entry name" value="MFS"/>
    <property type="match status" value="1"/>
</dbReference>
<evidence type="ECO:0000256" key="7">
    <source>
        <dbReference type="SAM" id="Phobius"/>
    </source>
</evidence>
<feature type="transmembrane region" description="Helical" evidence="7">
    <location>
        <begin position="375"/>
        <end position="394"/>
    </location>
</feature>
<keyword evidence="2" id="KW-0813">Transport</keyword>
<dbReference type="PANTHER" id="PTHR43266:SF2">
    <property type="entry name" value="MAJOR FACILITATOR SUPERFAMILY (MFS) PROFILE DOMAIN-CONTAINING PROTEIN"/>
    <property type="match status" value="1"/>
</dbReference>
<name>A0A2P8DF97_9ACTN</name>
<keyword evidence="5 7" id="KW-1133">Transmembrane helix</keyword>
<feature type="transmembrane region" description="Helical" evidence="7">
    <location>
        <begin position="45"/>
        <end position="66"/>
    </location>
</feature>
<dbReference type="EMBL" id="PYGA01000013">
    <property type="protein sequence ID" value="PSK95882.1"/>
    <property type="molecule type" value="Genomic_DNA"/>
</dbReference>
<keyword evidence="6 7" id="KW-0472">Membrane</keyword>
<evidence type="ECO:0000256" key="3">
    <source>
        <dbReference type="ARBA" id="ARBA00022475"/>
    </source>
</evidence>
<evidence type="ECO:0000256" key="6">
    <source>
        <dbReference type="ARBA" id="ARBA00023136"/>
    </source>
</evidence>
<dbReference type="InterPro" id="IPR011701">
    <property type="entry name" value="MFS"/>
</dbReference>
<dbReference type="InterPro" id="IPR020846">
    <property type="entry name" value="MFS_dom"/>
</dbReference>
<comment type="caution">
    <text evidence="9">The sequence shown here is derived from an EMBL/GenBank/DDBJ whole genome shotgun (WGS) entry which is preliminary data.</text>
</comment>
<feature type="transmembrane region" description="Helical" evidence="7">
    <location>
        <begin position="218"/>
        <end position="236"/>
    </location>
</feature>
<evidence type="ECO:0000256" key="1">
    <source>
        <dbReference type="ARBA" id="ARBA00004651"/>
    </source>
</evidence>
<keyword evidence="4 7" id="KW-0812">Transmembrane</keyword>
<reference evidence="9 10" key="1">
    <citation type="submission" date="2018-03" db="EMBL/GenBank/DDBJ databases">
        <title>Genomic Encyclopedia of Archaeal and Bacterial Type Strains, Phase II (KMG-II): from individual species to whole genera.</title>
        <authorList>
            <person name="Goeker M."/>
        </authorList>
    </citation>
    <scope>NUCLEOTIDE SEQUENCE [LARGE SCALE GENOMIC DNA]</scope>
    <source>
        <strain evidence="9 10">DSM 45312</strain>
    </source>
</reference>
<dbReference type="Proteomes" id="UP000240542">
    <property type="component" value="Unassembled WGS sequence"/>
</dbReference>
<feature type="transmembrane region" description="Helical" evidence="7">
    <location>
        <begin position="163"/>
        <end position="186"/>
    </location>
</feature>
<accession>A0A2P8DF97</accession>
<evidence type="ECO:0000313" key="9">
    <source>
        <dbReference type="EMBL" id="PSK95882.1"/>
    </source>
</evidence>
<evidence type="ECO:0000256" key="2">
    <source>
        <dbReference type="ARBA" id="ARBA00022448"/>
    </source>
</evidence>
<evidence type="ECO:0000313" key="10">
    <source>
        <dbReference type="Proteomes" id="UP000240542"/>
    </source>
</evidence>
<feature type="transmembrane region" description="Helical" evidence="7">
    <location>
        <begin position="21"/>
        <end position="39"/>
    </location>
</feature>
<evidence type="ECO:0000259" key="8">
    <source>
        <dbReference type="PROSITE" id="PS50850"/>
    </source>
</evidence>
<dbReference type="AlphaFoldDB" id="A0A2P8DF97"/>
<organism evidence="9 10">
    <name type="scientific">Murinocardiopsis flavida</name>
    <dbReference type="NCBI Taxonomy" id="645275"/>
    <lineage>
        <taxon>Bacteria</taxon>
        <taxon>Bacillati</taxon>
        <taxon>Actinomycetota</taxon>
        <taxon>Actinomycetes</taxon>
        <taxon>Streptosporangiales</taxon>
        <taxon>Nocardiopsidaceae</taxon>
        <taxon>Murinocardiopsis</taxon>
    </lineage>
</organism>
<feature type="domain" description="Major facilitator superfamily (MFS) profile" evidence="8">
    <location>
        <begin position="168"/>
        <end position="412"/>
    </location>
</feature>
<dbReference type="GO" id="GO:0022857">
    <property type="term" value="F:transmembrane transporter activity"/>
    <property type="evidence" value="ECO:0007669"/>
    <property type="project" value="InterPro"/>
</dbReference>
<feature type="transmembrane region" description="Helical" evidence="7">
    <location>
        <begin position="344"/>
        <end position="363"/>
    </location>
</feature>
<dbReference type="RefSeq" id="WP_106584343.1">
    <property type="nucleotide sequence ID" value="NZ_PYGA01000013.1"/>
</dbReference>
<protein>
    <submittedName>
        <fullName evidence="9">Putative MFS family arabinose efflux permease</fullName>
    </submittedName>
</protein>
<dbReference type="PANTHER" id="PTHR43266">
    <property type="entry name" value="MACROLIDE-EFFLUX PROTEIN"/>
    <property type="match status" value="1"/>
</dbReference>
<keyword evidence="3" id="KW-1003">Cell membrane</keyword>
<feature type="transmembrane region" description="Helical" evidence="7">
    <location>
        <begin position="256"/>
        <end position="274"/>
    </location>
</feature>
<feature type="transmembrane region" description="Helical" evidence="7">
    <location>
        <begin position="286"/>
        <end position="308"/>
    </location>
</feature>
<dbReference type="SUPFAM" id="SSF103473">
    <property type="entry name" value="MFS general substrate transporter"/>
    <property type="match status" value="1"/>
</dbReference>
<dbReference type="InterPro" id="IPR036259">
    <property type="entry name" value="MFS_trans_sf"/>
</dbReference>
<comment type="subcellular location">
    <subcellularLocation>
        <location evidence="1">Cell membrane</location>
        <topology evidence="1">Multi-pass membrane protein</topology>
    </subcellularLocation>
</comment>
<evidence type="ECO:0000256" key="4">
    <source>
        <dbReference type="ARBA" id="ARBA00022692"/>
    </source>
</evidence>
<dbReference type="CDD" id="cd06173">
    <property type="entry name" value="MFS_MefA_like"/>
    <property type="match status" value="1"/>
</dbReference>
<dbReference type="GO" id="GO:0005886">
    <property type="term" value="C:plasma membrane"/>
    <property type="evidence" value="ECO:0007669"/>
    <property type="project" value="UniProtKB-SubCell"/>
</dbReference>
<feature type="transmembrane region" description="Helical" evidence="7">
    <location>
        <begin position="314"/>
        <end position="332"/>
    </location>
</feature>
<dbReference type="OrthoDB" id="4204059at2"/>
<proteinExistence type="predicted"/>
<gene>
    <name evidence="9" type="ORF">CLV63_11345</name>
</gene>
<keyword evidence="10" id="KW-1185">Reference proteome</keyword>
<dbReference type="Pfam" id="PF07690">
    <property type="entry name" value="MFS_1"/>
    <property type="match status" value="2"/>
</dbReference>
<dbReference type="Gene3D" id="1.20.1250.20">
    <property type="entry name" value="MFS general substrate transporter like domains"/>
    <property type="match status" value="2"/>
</dbReference>
<evidence type="ECO:0000256" key="5">
    <source>
        <dbReference type="ARBA" id="ARBA00022989"/>
    </source>
</evidence>
<sequence>MGGWGLVRSNAAFRTLLCARTVSFTGEAVALVALMLFVADSTGRAIAVSLLLLVGDFVPALVGPLTGAIGDRYDLRRVMICCELVQGALLLLIALSLPPLPLLLALAAARATAGQVFLPASRSAVPALVHRGDLAPANSAIGFGTNGAEAIGPLLAAALFPIAGIQGVLVAAALSFLASAAVLAALRPLPPVPRDGAARSASLLADAREGIGYIRSAAPVRIIALGFCAVVAFNGIDDVALLLLATDTFGAGDSAVGLLLGAVGLGLVAGYALLARFGTHGSTVVLLVAGFTVSSAGNMLTGIAWAVAAACVLQAVRGIGIAAMDVAVNTLLQRLVPARLLGRVFGNVYAAVGAAAGLSYIGGGLLLDATGPRTALVVAGAGGLAATAAVALLLPRALRRSEAAPDEPPDER</sequence>